<feature type="domain" description="DEAD-box RNA helicase Q" evidence="14">
    <location>
        <begin position="151"/>
        <end position="180"/>
    </location>
</feature>
<evidence type="ECO:0000256" key="2">
    <source>
        <dbReference type="ARBA" id="ARBA00022517"/>
    </source>
</evidence>
<feature type="short sequence motif" description="Q motif" evidence="9">
    <location>
        <begin position="151"/>
        <end position="180"/>
    </location>
</feature>
<evidence type="ECO:0000256" key="5">
    <source>
        <dbReference type="ARBA" id="ARBA00022801"/>
    </source>
</evidence>
<dbReference type="AlphaFoldDB" id="A0AAD5UCC9"/>
<comment type="function">
    <text evidence="10">RNA helicase.</text>
</comment>
<dbReference type="PROSITE" id="PS51194">
    <property type="entry name" value="HELICASE_CTER"/>
    <property type="match status" value="1"/>
</dbReference>
<dbReference type="GO" id="GO:0005524">
    <property type="term" value="F:ATP binding"/>
    <property type="evidence" value="ECO:0007669"/>
    <property type="project" value="UniProtKB-UniRule"/>
</dbReference>
<dbReference type="InterPro" id="IPR001650">
    <property type="entry name" value="Helicase_C-like"/>
</dbReference>
<dbReference type="PROSITE" id="PS00039">
    <property type="entry name" value="DEAD_ATP_HELICASE"/>
    <property type="match status" value="1"/>
</dbReference>
<evidence type="ECO:0000256" key="3">
    <source>
        <dbReference type="ARBA" id="ARBA00022552"/>
    </source>
</evidence>
<evidence type="ECO:0000259" key="12">
    <source>
        <dbReference type="PROSITE" id="PS51192"/>
    </source>
</evidence>
<keyword evidence="3" id="KW-0698">rRNA processing</keyword>
<feature type="domain" description="Helicase ATP-binding" evidence="12">
    <location>
        <begin position="185"/>
        <end position="433"/>
    </location>
</feature>
<evidence type="ECO:0000256" key="1">
    <source>
        <dbReference type="ARBA" id="ARBA00004604"/>
    </source>
</evidence>
<dbReference type="PANTHER" id="PTHR24031">
    <property type="entry name" value="RNA HELICASE"/>
    <property type="match status" value="1"/>
</dbReference>
<keyword evidence="4 10" id="KW-0547">Nucleotide-binding</keyword>
<sequence>MEDTFTLNFSTSVLPLKSTSNQLKRKASEIKGNWKKKRNFIKNQNDSKFHYSNTNTSLNESSFGKNSEELGNNGVKLDAIKHKFENSAVVTKPSINQKNNLSVPHIPDAKPSYVSSSIFTSNPAIPSVSKPVETEKNTQKTEDLSVFSKVNSFEEMNINPLLVKHLHSKLSIKKPTKIQSFALPVLLQNSARDILINAQTGSGKTLTFLLPIIHRILKAAEEMDDSVACEVLCRKIGCLAIVLAPTRELARQIYTNLNLYLQFSHAGIRSTERDKKDESSDDESSKHSNLPSNVQEKKFKAHWIVPGLVVGGEKKKSEKARLRKGINILVSTPGRLLDHLQTTQCFEAANLRWLVFDEADRLLELGFKQPLTEIIAILDAKRNERLKKGVLASNRRLKIINWPKDRQIILCSATLGAEVRQLAETTLNDPIMINQDKLNETKKKVEKTVIKEKVDQKAFVNIQPQSQNTDDMAGKEIVNAPLEALPNPTDKTKFISNSVILEKGDDFNTADCTNNGEENGIAEETNILNKNDKVNVTKWDDEELQTNSQIMDIDGKTVSEAAKVENAKFNIPPQIKQSYVVVPAKQRLVAIISLLRHLACQEKPCKIMVFISSCDSVDFYYRLFNEGGKRFKAVIDDEDKLNFDFDNFKNIKTDFIGESETEEEEDLYEDDDEERQNNFIIEKKKGVESGGELPRPIIPFVQILKLHGDLPQTERMKVTETFTRSESSILLCTDVVARGLDVPDVTHIIQFDPPTDINDYAHRVGRTARLGKEGEALIFLLPSEFPFLEILATFNVKNLNAVTAEQLFKWLVTDKEMKEGRVDKNIIGGLNGVIEFDKEVIVNGKKQKKRKHVEVVATDLHMMLERYVLSHEDVGMHQLARSAYSSFVRSYATHQQTHNQIFHLKKLHLGHVAKCFGLREAPSGVGFAKTKQILNEKKKIKAQEKKDGQFGYAAFKRKSDILLSQSANEFSDGNVKKLNKERVGFVKNPATSVKVKPSIGGYSNKTLKINRDFGERSKHSERKSFSTGFSKGVAGRGMAGRGTFYLLSFLFCYRTLQSHKEDDWSINSSLHSSVFM</sequence>
<evidence type="ECO:0000256" key="4">
    <source>
        <dbReference type="ARBA" id="ARBA00022741"/>
    </source>
</evidence>
<dbReference type="SMART" id="SM00487">
    <property type="entry name" value="DEXDc"/>
    <property type="match status" value="1"/>
</dbReference>
<feature type="region of interest" description="Disordered" evidence="11">
    <location>
        <begin position="271"/>
        <end position="291"/>
    </location>
</feature>
<dbReference type="Pfam" id="PF00270">
    <property type="entry name" value="DEAD"/>
    <property type="match status" value="1"/>
</dbReference>
<dbReference type="GO" id="GO:0003723">
    <property type="term" value="F:RNA binding"/>
    <property type="evidence" value="ECO:0007669"/>
    <property type="project" value="UniProtKB-UniRule"/>
</dbReference>
<organism evidence="15 16">
    <name type="scientific">Clydaea vesicula</name>
    <dbReference type="NCBI Taxonomy" id="447962"/>
    <lineage>
        <taxon>Eukaryota</taxon>
        <taxon>Fungi</taxon>
        <taxon>Fungi incertae sedis</taxon>
        <taxon>Chytridiomycota</taxon>
        <taxon>Chytridiomycota incertae sedis</taxon>
        <taxon>Chytridiomycetes</taxon>
        <taxon>Lobulomycetales</taxon>
        <taxon>Lobulomycetaceae</taxon>
        <taxon>Clydaea</taxon>
    </lineage>
</organism>
<dbReference type="InterPro" id="IPR014014">
    <property type="entry name" value="RNA_helicase_DEAD_Q_motif"/>
</dbReference>
<evidence type="ECO:0000259" key="13">
    <source>
        <dbReference type="PROSITE" id="PS51194"/>
    </source>
</evidence>
<dbReference type="EC" id="3.6.4.13" evidence="10"/>
<keyword evidence="5 10" id="KW-0378">Hydrolase</keyword>
<keyword evidence="16" id="KW-1185">Reference proteome</keyword>
<dbReference type="EMBL" id="JADGJW010000001">
    <property type="protein sequence ID" value="KAJ3228459.1"/>
    <property type="molecule type" value="Genomic_DNA"/>
</dbReference>
<accession>A0AAD5UCC9</accession>
<evidence type="ECO:0000256" key="6">
    <source>
        <dbReference type="ARBA" id="ARBA00022806"/>
    </source>
</evidence>
<feature type="domain" description="Helicase C-terminal" evidence="13">
    <location>
        <begin position="663"/>
        <end position="811"/>
    </location>
</feature>
<dbReference type="SMART" id="SM00490">
    <property type="entry name" value="HELICc"/>
    <property type="match status" value="1"/>
</dbReference>
<reference evidence="15" key="1">
    <citation type="submission" date="2020-05" db="EMBL/GenBank/DDBJ databases">
        <title>Phylogenomic resolution of chytrid fungi.</title>
        <authorList>
            <person name="Stajich J.E."/>
            <person name="Amses K."/>
            <person name="Simmons R."/>
            <person name="Seto K."/>
            <person name="Myers J."/>
            <person name="Bonds A."/>
            <person name="Quandt C.A."/>
            <person name="Barry K."/>
            <person name="Liu P."/>
            <person name="Grigoriev I."/>
            <person name="Longcore J.E."/>
            <person name="James T.Y."/>
        </authorList>
    </citation>
    <scope>NUCLEOTIDE SEQUENCE</scope>
    <source>
        <strain evidence="15">JEL0476</strain>
    </source>
</reference>
<dbReference type="Gene3D" id="3.40.50.300">
    <property type="entry name" value="P-loop containing nucleotide triphosphate hydrolases"/>
    <property type="match status" value="2"/>
</dbReference>
<dbReference type="SMART" id="SM01178">
    <property type="entry name" value="DUF4217"/>
    <property type="match status" value="1"/>
</dbReference>
<keyword evidence="7 10" id="KW-0067">ATP-binding</keyword>
<evidence type="ECO:0000313" key="16">
    <source>
        <dbReference type="Proteomes" id="UP001211065"/>
    </source>
</evidence>
<dbReference type="PROSITE" id="PS51195">
    <property type="entry name" value="Q_MOTIF"/>
    <property type="match status" value="1"/>
</dbReference>
<comment type="similarity">
    <text evidence="10">Belongs to the DEAD box helicase family.</text>
</comment>
<dbReference type="InterPro" id="IPR027417">
    <property type="entry name" value="P-loop_NTPase"/>
</dbReference>
<dbReference type="SUPFAM" id="SSF52540">
    <property type="entry name" value="P-loop containing nucleoside triphosphate hydrolases"/>
    <property type="match status" value="1"/>
</dbReference>
<dbReference type="InterPro" id="IPR025313">
    <property type="entry name" value="SPB4-like_CTE"/>
</dbReference>
<feature type="compositionally biased region" description="Basic and acidic residues" evidence="11">
    <location>
        <begin position="271"/>
        <end position="286"/>
    </location>
</feature>
<keyword evidence="2" id="KW-0690">Ribosome biogenesis</keyword>
<evidence type="ECO:0000256" key="8">
    <source>
        <dbReference type="ARBA" id="ARBA00022884"/>
    </source>
</evidence>
<keyword evidence="8 10" id="KW-0694">RNA-binding</keyword>
<dbReference type="Pfam" id="PF00271">
    <property type="entry name" value="Helicase_C"/>
    <property type="match status" value="1"/>
</dbReference>
<evidence type="ECO:0000313" key="15">
    <source>
        <dbReference type="EMBL" id="KAJ3228459.1"/>
    </source>
</evidence>
<comment type="subcellular location">
    <subcellularLocation>
        <location evidence="1">Nucleus</location>
        <location evidence="1">Nucleolus</location>
    </subcellularLocation>
</comment>
<dbReference type="CDD" id="cd18787">
    <property type="entry name" value="SF2_C_DEAD"/>
    <property type="match status" value="1"/>
</dbReference>
<protein>
    <recommendedName>
        <fullName evidence="10">ATP-dependent RNA helicase</fullName>
        <ecNumber evidence="10">3.6.4.13</ecNumber>
    </recommendedName>
</protein>
<dbReference type="GO" id="GO:0006364">
    <property type="term" value="P:rRNA processing"/>
    <property type="evidence" value="ECO:0007669"/>
    <property type="project" value="UniProtKB-KW"/>
</dbReference>
<evidence type="ECO:0000256" key="10">
    <source>
        <dbReference type="RuleBase" id="RU365068"/>
    </source>
</evidence>
<comment type="catalytic activity">
    <reaction evidence="10">
        <text>ATP + H2O = ADP + phosphate + H(+)</text>
        <dbReference type="Rhea" id="RHEA:13065"/>
        <dbReference type="ChEBI" id="CHEBI:15377"/>
        <dbReference type="ChEBI" id="CHEBI:15378"/>
        <dbReference type="ChEBI" id="CHEBI:30616"/>
        <dbReference type="ChEBI" id="CHEBI:43474"/>
        <dbReference type="ChEBI" id="CHEBI:456216"/>
        <dbReference type="EC" id="3.6.4.13"/>
    </reaction>
</comment>
<keyword evidence="6 10" id="KW-0347">Helicase</keyword>
<dbReference type="Proteomes" id="UP001211065">
    <property type="component" value="Unassembled WGS sequence"/>
</dbReference>
<dbReference type="InterPro" id="IPR000629">
    <property type="entry name" value="RNA-helicase_DEAD-box_CS"/>
</dbReference>
<dbReference type="PROSITE" id="PS51192">
    <property type="entry name" value="HELICASE_ATP_BIND_1"/>
    <property type="match status" value="1"/>
</dbReference>
<dbReference type="GO" id="GO:0003724">
    <property type="term" value="F:RNA helicase activity"/>
    <property type="evidence" value="ECO:0007669"/>
    <property type="project" value="UniProtKB-EC"/>
</dbReference>
<dbReference type="CDD" id="cd17949">
    <property type="entry name" value="DEADc_DDX31"/>
    <property type="match status" value="1"/>
</dbReference>
<name>A0AAD5UCC9_9FUNG</name>
<comment type="domain">
    <text evidence="10">The Q motif is unique to and characteristic of the DEAD box family of RNA helicases and controls ATP binding and hydrolysis.</text>
</comment>
<dbReference type="InterPro" id="IPR011545">
    <property type="entry name" value="DEAD/DEAH_box_helicase_dom"/>
</dbReference>
<evidence type="ECO:0000256" key="7">
    <source>
        <dbReference type="ARBA" id="ARBA00022840"/>
    </source>
</evidence>
<dbReference type="GO" id="GO:0016787">
    <property type="term" value="F:hydrolase activity"/>
    <property type="evidence" value="ECO:0007669"/>
    <property type="project" value="UniProtKB-KW"/>
</dbReference>
<dbReference type="GO" id="GO:0005730">
    <property type="term" value="C:nucleolus"/>
    <property type="evidence" value="ECO:0007669"/>
    <property type="project" value="UniProtKB-SubCell"/>
</dbReference>
<proteinExistence type="inferred from homology"/>
<gene>
    <name evidence="15" type="primary">DBP7</name>
    <name evidence="15" type="ORF">HK099_000014</name>
</gene>
<dbReference type="InterPro" id="IPR014001">
    <property type="entry name" value="Helicase_ATP-bd"/>
</dbReference>
<evidence type="ECO:0000259" key="14">
    <source>
        <dbReference type="PROSITE" id="PS51195"/>
    </source>
</evidence>
<evidence type="ECO:0000256" key="9">
    <source>
        <dbReference type="PROSITE-ProRule" id="PRU00552"/>
    </source>
</evidence>
<dbReference type="Pfam" id="PF13959">
    <property type="entry name" value="CTE_SPB4"/>
    <property type="match status" value="1"/>
</dbReference>
<evidence type="ECO:0000256" key="11">
    <source>
        <dbReference type="SAM" id="MobiDB-lite"/>
    </source>
</evidence>
<comment type="caution">
    <text evidence="15">The sequence shown here is derived from an EMBL/GenBank/DDBJ whole genome shotgun (WGS) entry which is preliminary data.</text>
</comment>